<dbReference type="InterPro" id="IPR016181">
    <property type="entry name" value="Acyl_CoA_acyltransferase"/>
</dbReference>
<protein>
    <submittedName>
        <fullName evidence="2">Diamine N-acetyltransferase</fullName>
        <ecNumber evidence="2">2.3.1.57</ecNumber>
    </submittedName>
</protein>
<dbReference type="EMBL" id="JAGGLL010000003">
    <property type="protein sequence ID" value="MBP2020770.1"/>
    <property type="molecule type" value="Genomic_DNA"/>
</dbReference>
<keyword evidence="2" id="KW-0808">Transferase</keyword>
<feature type="domain" description="N-acetyltransferase" evidence="1">
    <location>
        <begin position="3"/>
        <end position="150"/>
    </location>
</feature>
<evidence type="ECO:0000313" key="3">
    <source>
        <dbReference type="Proteomes" id="UP001519308"/>
    </source>
</evidence>
<gene>
    <name evidence="2" type="ORF">J2Z44_000554</name>
</gene>
<evidence type="ECO:0000259" key="1">
    <source>
        <dbReference type="PROSITE" id="PS51186"/>
    </source>
</evidence>
<keyword evidence="3" id="KW-1185">Reference proteome</keyword>
<comment type="caution">
    <text evidence="2">The sequence shown here is derived from an EMBL/GenBank/DDBJ whole genome shotgun (WGS) entry which is preliminary data.</text>
</comment>
<evidence type="ECO:0000313" key="2">
    <source>
        <dbReference type="EMBL" id="MBP2020770.1"/>
    </source>
</evidence>
<dbReference type="Proteomes" id="UP001519308">
    <property type="component" value="Unassembled WGS sequence"/>
</dbReference>
<dbReference type="EC" id="2.3.1.57" evidence="2"/>
<proteinExistence type="predicted"/>
<name>A0ABS4JZ19_9CLOT</name>
<dbReference type="InterPro" id="IPR000182">
    <property type="entry name" value="GNAT_dom"/>
</dbReference>
<dbReference type="CDD" id="cd04301">
    <property type="entry name" value="NAT_SF"/>
    <property type="match status" value="1"/>
</dbReference>
<reference evidence="2 3" key="1">
    <citation type="submission" date="2021-03" db="EMBL/GenBank/DDBJ databases">
        <title>Genomic Encyclopedia of Type Strains, Phase IV (KMG-IV): sequencing the most valuable type-strain genomes for metagenomic binning, comparative biology and taxonomic classification.</title>
        <authorList>
            <person name="Goeker M."/>
        </authorList>
    </citation>
    <scope>NUCLEOTIDE SEQUENCE [LARGE SCALE GENOMIC DNA]</scope>
    <source>
        <strain evidence="2 3">DSM 28650</strain>
    </source>
</reference>
<sequence>MYIHFGIITPDNWRTFNKLKVKEDQKEFVASNLTILARAYAFRDSNSQVYAIYNEDIPIGLLMQREYEEDNQLFCVLDQFMIAEKHQRMGYGKAAMKLWMELIKKQNRYNSIILCYIEGDETAKNLYLNIGFHHTDEVDGNEIVMEYILENNP</sequence>
<dbReference type="PROSITE" id="PS51186">
    <property type="entry name" value="GNAT"/>
    <property type="match status" value="1"/>
</dbReference>
<accession>A0ABS4JZ19</accession>
<dbReference type="GO" id="GO:0004145">
    <property type="term" value="F:diamine N-acetyltransferase activity"/>
    <property type="evidence" value="ECO:0007669"/>
    <property type="project" value="UniProtKB-EC"/>
</dbReference>
<organism evidence="2 3">
    <name type="scientific">Clostridium punense</name>
    <dbReference type="NCBI Taxonomy" id="1054297"/>
    <lineage>
        <taxon>Bacteria</taxon>
        <taxon>Bacillati</taxon>
        <taxon>Bacillota</taxon>
        <taxon>Clostridia</taxon>
        <taxon>Eubacteriales</taxon>
        <taxon>Clostridiaceae</taxon>
        <taxon>Clostridium</taxon>
    </lineage>
</organism>
<keyword evidence="2" id="KW-0012">Acyltransferase</keyword>
<dbReference type="SUPFAM" id="SSF55729">
    <property type="entry name" value="Acyl-CoA N-acyltransferases (Nat)"/>
    <property type="match status" value="1"/>
</dbReference>
<dbReference type="RefSeq" id="WP_021284067.1">
    <property type="nucleotide sequence ID" value="NZ_JAGGLL010000003.1"/>
</dbReference>
<dbReference type="Pfam" id="PF00583">
    <property type="entry name" value="Acetyltransf_1"/>
    <property type="match status" value="1"/>
</dbReference>
<dbReference type="Gene3D" id="3.40.630.30">
    <property type="match status" value="1"/>
</dbReference>